<dbReference type="EMBL" id="MW978788">
    <property type="protein sequence ID" value="QWP89205.1"/>
    <property type="molecule type" value="Genomic_DNA"/>
</dbReference>
<proteinExistence type="predicted"/>
<evidence type="ECO:0000313" key="1">
    <source>
        <dbReference type="EMBL" id="QWP89205.1"/>
    </source>
</evidence>
<dbReference type="AlphaFoldDB" id="A0A8F1IET3"/>
<accession>A0A8F1IET3</accession>
<geneLocation type="plasmid" evidence="1">
    <name>pCTX-M-1.A</name>
</geneLocation>
<keyword evidence="1" id="KW-0614">Plasmid</keyword>
<name>A0A8F1IET3_ECOLX</name>
<protein>
    <submittedName>
        <fullName evidence="1">Uncharacterized protein</fullName>
    </submittedName>
</protein>
<sequence length="84" mass="9112">MSRVSTGPGRFSSRAASNNQYSAAVATVGGSGSLPVILRPDEVSEVKSRRSQRARLYGILILRHVFLWPVRMISTAPALADSQR</sequence>
<reference evidence="1" key="1">
    <citation type="journal article" date="2021" name="Antibiotics">
        <title>Does an Antibiotic Stewardship Applied in a Pig Farm Lead to Low ESBL Prevalence?</title>
        <authorList>
            <person name="Fournier C."/>
            <person name="Nordmann P."/>
            <person name="Pittet O."/>
            <person name="Poirel L."/>
        </authorList>
    </citation>
    <scope>NUCLEOTIDE SEQUENCE</scope>
    <source>
        <plasmid evidence="1">pCTX-M-1.A</plasmid>
    </source>
</reference>
<gene>
    <name evidence="1" type="ORF">IHCLGBEB_00008</name>
</gene>
<organism evidence="1">
    <name type="scientific">Escherichia coli</name>
    <dbReference type="NCBI Taxonomy" id="562"/>
    <lineage>
        <taxon>Bacteria</taxon>
        <taxon>Pseudomonadati</taxon>
        <taxon>Pseudomonadota</taxon>
        <taxon>Gammaproteobacteria</taxon>
        <taxon>Enterobacterales</taxon>
        <taxon>Enterobacteriaceae</taxon>
        <taxon>Escherichia</taxon>
    </lineage>
</organism>